<dbReference type="InterPro" id="IPR050528">
    <property type="entry name" value="L-type_Lectin-RKs"/>
</dbReference>
<dbReference type="PANTHER" id="PTHR27007">
    <property type="match status" value="1"/>
</dbReference>
<evidence type="ECO:0000256" key="4">
    <source>
        <dbReference type="ARBA" id="ARBA00022475"/>
    </source>
</evidence>
<dbReference type="GO" id="GO:0006952">
    <property type="term" value="P:defense response"/>
    <property type="evidence" value="ECO:0007669"/>
    <property type="project" value="UniProtKB-ARBA"/>
</dbReference>
<keyword evidence="6" id="KW-0812">Transmembrane</keyword>
<dbReference type="GO" id="GO:0005886">
    <property type="term" value="C:plasma membrane"/>
    <property type="evidence" value="ECO:0007669"/>
    <property type="project" value="UniProtKB-SubCell"/>
</dbReference>
<keyword evidence="4" id="KW-1003">Cell membrane</keyword>
<dbReference type="OrthoDB" id="543442at2759"/>
<dbReference type="InterPro" id="IPR001220">
    <property type="entry name" value="Legume_lectin_dom"/>
</dbReference>
<accession>A0A8N4F4B1</accession>
<dbReference type="InterPro" id="IPR013320">
    <property type="entry name" value="ConA-like_dom_sf"/>
</dbReference>
<evidence type="ECO:0000256" key="10">
    <source>
        <dbReference type="ARBA" id="ARBA00022840"/>
    </source>
</evidence>
<keyword evidence="8" id="KW-0430">Lectin</keyword>
<dbReference type="GO" id="GO:0005524">
    <property type="term" value="F:ATP binding"/>
    <property type="evidence" value="ECO:0007669"/>
    <property type="project" value="UniProtKB-UniRule"/>
</dbReference>
<proteinExistence type="inferred from homology"/>
<reference evidence="17" key="1">
    <citation type="submission" date="2025-08" db="UniProtKB">
        <authorList>
            <consortium name="RefSeq"/>
        </authorList>
    </citation>
    <scope>IDENTIFICATION</scope>
</reference>
<protein>
    <submittedName>
        <fullName evidence="17">L-type lectin-domain containing receptor kinase S.4-like</fullName>
    </submittedName>
</protein>
<dbReference type="GO" id="GO:0030246">
    <property type="term" value="F:carbohydrate binding"/>
    <property type="evidence" value="ECO:0007669"/>
    <property type="project" value="UniProtKB-KW"/>
</dbReference>
<dbReference type="PROSITE" id="PS00107">
    <property type="entry name" value="PROTEIN_KINASE_ATP"/>
    <property type="match status" value="1"/>
</dbReference>
<name>A0A8N4F4B1_ELAGV</name>
<dbReference type="AlphaFoldDB" id="A0A8N4F4B1"/>
<dbReference type="InterPro" id="IPR001245">
    <property type="entry name" value="Ser-Thr/Tyr_kinase_cat_dom"/>
</dbReference>
<evidence type="ECO:0000256" key="3">
    <source>
        <dbReference type="ARBA" id="ARBA00010217"/>
    </source>
</evidence>
<dbReference type="Pfam" id="PF07714">
    <property type="entry name" value="PK_Tyr_Ser-Thr"/>
    <property type="match status" value="1"/>
</dbReference>
<evidence type="ECO:0000256" key="2">
    <source>
        <dbReference type="ARBA" id="ARBA00008536"/>
    </source>
</evidence>
<evidence type="ECO:0000256" key="9">
    <source>
        <dbReference type="ARBA" id="ARBA00022741"/>
    </source>
</evidence>
<comment type="similarity">
    <text evidence="3">In the C-terminal section; belongs to the protein kinase superfamily. Ser/Thr protein kinase family.</text>
</comment>
<dbReference type="RefSeq" id="XP_029124390.1">
    <property type="nucleotide sequence ID" value="XM_029268557.1"/>
</dbReference>
<dbReference type="Gene3D" id="3.30.200.20">
    <property type="entry name" value="Phosphorylase Kinase, domain 1"/>
    <property type="match status" value="1"/>
</dbReference>
<dbReference type="FunFam" id="3.30.200.20:FF:000178">
    <property type="entry name" value="serine/threonine-protein kinase PBS1-like"/>
    <property type="match status" value="1"/>
</dbReference>
<evidence type="ECO:0000259" key="15">
    <source>
        <dbReference type="PROSITE" id="PS50011"/>
    </source>
</evidence>
<dbReference type="Gene3D" id="2.60.120.200">
    <property type="match status" value="1"/>
</dbReference>
<evidence type="ECO:0000313" key="16">
    <source>
        <dbReference type="Proteomes" id="UP000504607"/>
    </source>
</evidence>
<feature type="signal peptide" evidence="14">
    <location>
        <begin position="1"/>
        <end position="20"/>
    </location>
</feature>
<dbReference type="FunFam" id="2.60.120.200:FF:000112">
    <property type="entry name" value="L-type lectin-domain containing receptor kinase V.9"/>
    <property type="match status" value="1"/>
</dbReference>
<feature type="binding site" evidence="13">
    <location>
        <position position="378"/>
    </location>
    <ligand>
        <name>ATP</name>
        <dbReference type="ChEBI" id="CHEBI:30616"/>
    </ligand>
</feature>
<evidence type="ECO:0000256" key="12">
    <source>
        <dbReference type="ARBA" id="ARBA00023136"/>
    </source>
</evidence>
<keyword evidence="9 13" id="KW-0547">Nucleotide-binding</keyword>
<gene>
    <name evidence="17" type="primary">LOC109504771</name>
</gene>
<evidence type="ECO:0000256" key="5">
    <source>
        <dbReference type="ARBA" id="ARBA00022679"/>
    </source>
</evidence>
<evidence type="ECO:0000256" key="11">
    <source>
        <dbReference type="ARBA" id="ARBA00022989"/>
    </source>
</evidence>
<dbReference type="SUPFAM" id="SSF56112">
    <property type="entry name" value="Protein kinase-like (PK-like)"/>
    <property type="match status" value="1"/>
</dbReference>
<keyword evidence="10 13" id="KW-0067">ATP-binding</keyword>
<evidence type="ECO:0000256" key="8">
    <source>
        <dbReference type="ARBA" id="ARBA00022734"/>
    </source>
</evidence>
<evidence type="ECO:0000256" key="14">
    <source>
        <dbReference type="SAM" id="SignalP"/>
    </source>
</evidence>
<comment type="subcellular location">
    <subcellularLocation>
        <location evidence="1">Cell membrane</location>
        <topology evidence="1">Single-pass type I membrane protein</topology>
    </subcellularLocation>
</comment>
<keyword evidence="16" id="KW-1185">Reference proteome</keyword>
<evidence type="ECO:0000256" key="13">
    <source>
        <dbReference type="PROSITE-ProRule" id="PRU10141"/>
    </source>
</evidence>
<evidence type="ECO:0000256" key="6">
    <source>
        <dbReference type="ARBA" id="ARBA00022692"/>
    </source>
</evidence>
<dbReference type="Proteomes" id="UP000504607">
    <property type="component" value="Chromosome 15"/>
</dbReference>
<keyword evidence="7 14" id="KW-0732">Signal</keyword>
<feature type="chain" id="PRO_5035432077" evidence="14">
    <location>
        <begin position="21"/>
        <end position="521"/>
    </location>
</feature>
<evidence type="ECO:0000256" key="7">
    <source>
        <dbReference type="ARBA" id="ARBA00022729"/>
    </source>
</evidence>
<dbReference type="GO" id="GO:0004672">
    <property type="term" value="F:protein kinase activity"/>
    <property type="evidence" value="ECO:0007669"/>
    <property type="project" value="InterPro"/>
</dbReference>
<keyword evidence="5" id="KW-0808">Transferase</keyword>
<organism evidence="16 17">
    <name type="scientific">Elaeis guineensis var. tenera</name>
    <name type="common">Oil palm</name>
    <dbReference type="NCBI Taxonomy" id="51953"/>
    <lineage>
        <taxon>Eukaryota</taxon>
        <taxon>Viridiplantae</taxon>
        <taxon>Streptophyta</taxon>
        <taxon>Embryophyta</taxon>
        <taxon>Tracheophyta</taxon>
        <taxon>Spermatophyta</taxon>
        <taxon>Magnoliopsida</taxon>
        <taxon>Liliopsida</taxon>
        <taxon>Arecaceae</taxon>
        <taxon>Arecoideae</taxon>
        <taxon>Cocoseae</taxon>
        <taxon>Elaeidinae</taxon>
        <taxon>Elaeis</taxon>
    </lineage>
</organism>
<keyword evidence="11" id="KW-1133">Transmembrane helix</keyword>
<dbReference type="InterPro" id="IPR000719">
    <property type="entry name" value="Prot_kinase_dom"/>
</dbReference>
<dbReference type="InterPro" id="IPR017441">
    <property type="entry name" value="Protein_kinase_ATP_BS"/>
</dbReference>
<dbReference type="SUPFAM" id="SSF49899">
    <property type="entry name" value="Concanavalin A-like lectins/glucanases"/>
    <property type="match status" value="1"/>
</dbReference>
<dbReference type="GO" id="GO:0051707">
    <property type="term" value="P:response to other organism"/>
    <property type="evidence" value="ECO:0007669"/>
    <property type="project" value="UniProtKB-ARBA"/>
</dbReference>
<evidence type="ECO:0000313" key="17">
    <source>
        <dbReference type="RefSeq" id="XP_029124390.1"/>
    </source>
</evidence>
<dbReference type="PROSITE" id="PS50011">
    <property type="entry name" value="PROTEIN_KINASE_DOM"/>
    <property type="match status" value="1"/>
</dbReference>
<dbReference type="Pfam" id="PF00139">
    <property type="entry name" value="Lectin_legB"/>
    <property type="match status" value="1"/>
</dbReference>
<evidence type="ECO:0000256" key="1">
    <source>
        <dbReference type="ARBA" id="ARBA00004251"/>
    </source>
</evidence>
<dbReference type="CDD" id="cd06899">
    <property type="entry name" value="lectin_legume_LecRK_Arcelin_ConA"/>
    <property type="match status" value="1"/>
</dbReference>
<dbReference type="InterPro" id="IPR011009">
    <property type="entry name" value="Kinase-like_dom_sf"/>
</dbReference>
<sequence length="521" mass="55940">MVLSIVLPFLVLLLASSSLSVNIDFTYNGFKSATELSLDGSARITPNGVLQLTNDTKELVGHAFSSSPIQMLLNTRSITPTTISFSSTFVFDIITVGDAGGHGLAFAVAPTKTLEGSCCQYLGLLTSRNNGNSSNHLFAIEFDTVQASVLLKDIDGNHVGVDINSLVSNVSKTASYFTNNFKMVEFELESGQPIQAWIDYDDIAKILNVTVAPLSVGKPSLPLISYAIDLSLIFKEYMYVGFSSSTGKLSSSHYILGWSFRTNGVARSLDLSHLPLPPQPAKASSTSKGSGIKIGVISSLATLLLVALVLSVSWHFWQRAKLAETLEDWELDYPHRFPYKDLYKATKGFKETEVLGSGGFGLVYKGTLPSTGEEIAVKRISSNSKQGVREFVAEVACLGHMRHRNLVQLQGWCKRNEDLLLVYEFMPNGSLDTFLFEGERNDNLEDDVALVFSEADSFDLATRNSYLSSFDIVSSSSHGGDCCTYAVNEGINGGGSKSLAATNIAAAATTGGGAGGSVSAI</sequence>
<comment type="similarity">
    <text evidence="2">In the N-terminal section; belongs to the leguminous lectin family.</text>
</comment>
<keyword evidence="12" id="KW-0472">Membrane</keyword>
<feature type="domain" description="Protein kinase" evidence="15">
    <location>
        <begin position="349"/>
        <end position="521"/>
    </location>
</feature>